<dbReference type="CDD" id="cd00609">
    <property type="entry name" value="AAT_like"/>
    <property type="match status" value="1"/>
</dbReference>
<sequence length="383" mass="42078">MTTLPAFRLETHFSRWEFTARHHMTASDSETMTMAELLSLADDADREAWEQLTLGYTETYGAAALRRAIAATYDGLDDGDILCFAGAEEGLYCAMLALLGPDDHAIVTVPNYQSMETLPATIAASVTGVPLRPENHWQLDIADVRAALKPNTRLVAVNFPNNPTGAIADQATFRALADLCAERGIHLFSDEVYRGLERVPGRRLPQAAELFERGVSLNVMSKAYGLPGLRIGWIACRDHALLQRMEGMKHYLSICNSRPSEVLATIALKSRALILDRNLALCAANLAKLQAFFAEFPDLYEWRAPDGGCVGFARYLGADGVEEHCRRLVEESGVLLLPSSLFASDLLPVAADRFRVGFGRKNIEAGLDAWRSHLRDGAARRSA</sequence>
<gene>
    <name evidence="2" type="ORF">O3W52_23860</name>
</gene>
<keyword evidence="2" id="KW-0032">Aminotransferase</keyword>
<evidence type="ECO:0000313" key="2">
    <source>
        <dbReference type="EMBL" id="MCZ4092992.1"/>
    </source>
</evidence>
<dbReference type="InterPro" id="IPR004839">
    <property type="entry name" value="Aminotransferase_I/II_large"/>
</dbReference>
<proteinExistence type="predicted"/>
<dbReference type="InterPro" id="IPR015424">
    <property type="entry name" value="PyrdxlP-dep_Trfase"/>
</dbReference>
<dbReference type="GO" id="GO:0008483">
    <property type="term" value="F:transaminase activity"/>
    <property type="evidence" value="ECO:0007669"/>
    <property type="project" value="UniProtKB-KW"/>
</dbReference>
<organism evidence="2 3">
    <name type="scientific">Sinorhizobium psoraleae</name>
    <dbReference type="NCBI Taxonomy" id="520838"/>
    <lineage>
        <taxon>Bacteria</taxon>
        <taxon>Pseudomonadati</taxon>
        <taxon>Pseudomonadota</taxon>
        <taxon>Alphaproteobacteria</taxon>
        <taxon>Hyphomicrobiales</taxon>
        <taxon>Rhizobiaceae</taxon>
        <taxon>Sinorhizobium/Ensifer group</taxon>
        <taxon>Sinorhizobium</taxon>
    </lineage>
</organism>
<keyword evidence="2" id="KW-0808">Transferase</keyword>
<evidence type="ECO:0000313" key="3">
    <source>
        <dbReference type="Proteomes" id="UP001079430"/>
    </source>
</evidence>
<dbReference type="InterPro" id="IPR015422">
    <property type="entry name" value="PyrdxlP-dep_Trfase_small"/>
</dbReference>
<dbReference type="Gene3D" id="3.90.1150.10">
    <property type="entry name" value="Aspartate Aminotransferase, domain 1"/>
    <property type="match status" value="1"/>
</dbReference>
<accession>A0ABT4KM02</accession>
<dbReference type="EMBL" id="JAPVOI010000004">
    <property type="protein sequence ID" value="MCZ4092992.1"/>
    <property type="molecule type" value="Genomic_DNA"/>
</dbReference>
<dbReference type="PANTHER" id="PTHR43510">
    <property type="entry name" value="AMINOTRANSFERASE FUNCTION, HYPOTHETICAL (EUROFUNG)"/>
    <property type="match status" value="1"/>
</dbReference>
<protein>
    <submittedName>
        <fullName evidence="2">Pyridoxal phosphate-dependent aminotransferase</fullName>
    </submittedName>
</protein>
<name>A0ABT4KM02_9HYPH</name>
<dbReference type="Proteomes" id="UP001079430">
    <property type="component" value="Unassembled WGS sequence"/>
</dbReference>
<reference evidence="2" key="1">
    <citation type="submission" date="2022-10" db="EMBL/GenBank/DDBJ databases">
        <title>Whole genome sequencing of three plant growth promoting bacteria isolated from Vachellia tortilis subsp. raddiana in Morocco.</title>
        <authorList>
            <person name="Hnini M."/>
            <person name="Zouagui R."/>
            <person name="Zouagui H."/>
            <person name="Chemao Elfihri M.-W."/>
            <person name="Ibrahimi A."/>
            <person name="Sbabou L."/>
            <person name="Aurag J."/>
        </authorList>
    </citation>
    <scope>NUCLEOTIDE SEQUENCE</scope>
    <source>
        <strain evidence="2">LMR678</strain>
    </source>
</reference>
<dbReference type="PANTHER" id="PTHR43510:SF1">
    <property type="entry name" value="AMINOTRANSFERASE FUNCTION, HYPOTHETICAL (EUROFUNG)"/>
    <property type="match status" value="1"/>
</dbReference>
<comment type="caution">
    <text evidence="2">The sequence shown here is derived from an EMBL/GenBank/DDBJ whole genome shotgun (WGS) entry which is preliminary data.</text>
</comment>
<dbReference type="RefSeq" id="WP_269284071.1">
    <property type="nucleotide sequence ID" value="NZ_JAPVOI010000004.1"/>
</dbReference>
<keyword evidence="3" id="KW-1185">Reference proteome</keyword>
<dbReference type="Gene3D" id="3.40.640.10">
    <property type="entry name" value="Type I PLP-dependent aspartate aminotransferase-like (Major domain)"/>
    <property type="match status" value="1"/>
</dbReference>
<feature type="domain" description="Aminotransferase class I/classII large" evidence="1">
    <location>
        <begin position="50"/>
        <end position="358"/>
    </location>
</feature>
<evidence type="ECO:0000259" key="1">
    <source>
        <dbReference type="Pfam" id="PF00155"/>
    </source>
</evidence>
<dbReference type="InterPro" id="IPR015421">
    <property type="entry name" value="PyrdxlP-dep_Trfase_major"/>
</dbReference>
<dbReference type="Pfam" id="PF00155">
    <property type="entry name" value="Aminotran_1_2"/>
    <property type="match status" value="1"/>
</dbReference>
<dbReference type="SUPFAM" id="SSF53383">
    <property type="entry name" value="PLP-dependent transferases"/>
    <property type="match status" value="1"/>
</dbReference>